<evidence type="ECO:0000313" key="4">
    <source>
        <dbReference type="Proteomes" id="UP000521872"/>
    </source>
</evidence>
<comment type="caution">
    <text evidence="3">The sequence shown here is derived from an EMBL/GenBank/DDBJ whole genome shotgun (WGS) entry which is preliminary data.</text>
</comment>
<keyword evidence="2" id="KW-1133">Transmembrane helix</keyword>
<dbReference type="Proteomes" id="UP000521872">
    <property type="component" value="Unassembled WGS sequence"/>
</dbReference>
<organism evidence="3 4">
    <name type="scientific">Agrocybe pediades</name>
    <dbReference type="NCBI Taxonomy" id="84607"/>
    <lineage>
        <taxon>Eukaryota</taxon>
        <taxon>Fungi</taxon>
        <taxon>Dikarya</taxon>
        <taxon>Basidiomycota</taxon>
        <taxon>Agaricomycotina</taxon>
        <taxon>Agaricomycetes</taxon>
        <taxon>Agaricomycetidae</taxon>
        <taxon>Agaricales</taxon>
        <taxon>Agaricineae</taxon>
        <taxon>Strophariaceae</taxon>
        <taxon>Agrocybe</taxon>
    </lineage>
</organism>
<keyword evidence="4" id="KW-1185">Reference proteome</keyword>
<reference evidence="3 4" key="1">
    <citation type="submission" date="2019-12" db="EMBL/GenBank/DDBJ databases">
        <authorList>
            <person name="Floudas D."/>
            <person name="Bentzer J."/>
            <person name="Ahren D."/>
            <person name="Johansson T."/>
            <person name="Persson P."/>
            <person name="Tunlid A."/>
        </authorList>
    </citation>
    <scope>NUCLEOTIDE SEQUENCE [LARGE SCALE GENOMIC DNA]</scope>
    <source>
        <strain evidence="3 4">CBS 102.39</strain>
    </source>
</reference>
<dbReference type="AlphaFoldDB" id="A0A8H4R5B1"/>
<evidence type="ECO:0000313" key="3">
    <source>
        <dbReference type="EMBL" id="KAF4622435.1"/>
    </source>
</evidence>
<dbReference type="EMBL" id="JAACJL010000002">
    <property type="protein sequence ID" value="KAF4622435.1"/>
    <property type="molecule type" value="Genomic_DNA"/>
</dbReference>
<sequence>MSMPPTKTADRSTSVSPTIRGAVPSPELQPLLQPEEHEGQRSSIEKNDNNNNNNEHPLPSYSPSVHSDDIWVTGPEDLQPTNGTPAIRLQPTQEEQEQQGSANTCRWSWQAMTNSGRCARLPNINNINVRPENRGIVADIKQGLLLLATTPIAFSGMVLYATGLVIEGIALLMKGVGSFGARMLVRRANMQASDPVWV</sequence>
<name>A0A8H4R5B1_9AGAR</name>
<keyword evidence="2" id="KW-0472">Membrane</keyword>
<proteinExistence type="predicted"/>
<keyword evidence="2" id="KW-0812">Transmembrane</keyword>
<evidence type="ECO:0000256" key="2">
    <source>
        <dbReference type="SAM" id="Phobius"/>
    </source>
</evidence>
<feature type="region of interest" description="Disordered" evidence="1">
    <location>
        <begin position="1"/>
        <end position="86"/>
    </location>
</feature>
<feature type="compositionally biased region" description="Basic and acidic residues" evidence="1">
    <location>
        <begin position="34"/>
        <end position="48"/>
    </location>
</feature>
<accession>A0A8H4R5B1</accession>
<feature type="transmembrane region" description="Helical" evidence="2">
    <location>
        <begin position="144"/>
        <end position="162"/>
    </location>
</feature>
<gene>
    <name evidence="3" type="ORF">D9613_009109</name>
</gene>
<protein>
    <submittedName>
        <fullName evidence="3">Uncharacterized protein</fullName>
    </submittedName>
</protein>
<evidence type="ECO:0000256" key="1">
    <source>
        <dbReference type="SAM" id="MobiDB-lite"/>
    </source>
</evidence>